<evidence type="ECO:0000313" key="2">
    <source>
        <dbReference type="EMBL" id="MFC4508176.1"/>
    </source>
</evidence>
<reference evidence="3" key="1">
    <citation type="journal article" date="2019" name="Int. J. Syst. Evol. Microbiol.">
        <title>The Global Catalogue of Microorganisms (GCM) 10K type strain sequencing project: providing services to taxonomists for standard genome sequencing and annotation.</title>
        <authorList>
            <consortium name="The Broad Institute Genomics Platform"/>
            <consortium name="The Broad Institute Genome Sequencing Center for Infectious Disease"/>
            <person name="Wu L."/>
            <person name="Ma J."/>
        </authorList>
    </citation>
    <scope>NUCLEOTIDE SEQUENCE [LARGE SCALE GENOMIC DNA]</scope>
    <source>
        <strain evidence="3">CGMCC 4.7177</strain>
    </source>
</reference>
<proteinExistence type="predicted"/>
<dbReference type="Proteomes" id="UP001595839">
    <property type="component" value="Unassembled WGS sequence"/>
</dbReference>
<feature type="region of interest" description="Disordered" evidence="1">
    <location>
        <begin position="124"/>
        <end position="156"/>
    </location>
</feature>
<organism evidence="2 3">
    <name type="scientific">Streptomyces vulcanius</name>
    <dbReference type="NCBI Taxonomy" id="1441876"/>
    <lineage>
        <taxon>Bacteria</taxon>
        <taxon>Bacillati</taxon>
        <taxon>Actinomycetota</taxon>
        <taxon>Actinomycetes</taxon>
        <taxon>Kitasatosporales</taxon>
        <taxon>Streptomycetaceae</taxon>
        <taxon>Streptomyces</taxon>
    </lineage>
</organism>
<dbReference type="InterPro" id="IPR036894">
    <property type="entry name" value="YbaB-like_sf"/>
</dbReference>
<accession>A0ABV9BC32</accession>
<evidence type="ECO:0000256" key="1">
    <source>
        <dbReference type="SAM" id="MobiDB-lite"/>
    </source>
</evidence>
<dbReference type="InterPro" id="IPR004401">
    <property type="entry name" value="YbaB/EbfC"/>
</dbReference>
<dbReference type="SUPFAM" id="SSF82607">
    <property type="entry name" value="YbaB-like"/>
    <property type="match status" value="1"/>
</dbReference>
<dbReference type="Pfam" id="PF02575">
    <property type="entry name" value="YbaB_DNA_bd"/>
    <property type="match status" value="1"/>
</dbReference>
<dbReference type="RefSeq" id="WP_381187228.1">
    <property type="nucleotide sequence ID" value="NZ_JBHSFK010000070.1"/>
</dbReference>
<protein>
    <submittedName>
        <fullName evidence="2">YbaB/EbfC family nucleoid-associated protein</fullName>
    </submittedName>
</protein>
<keyword evidence="3" id="KW-1185">Reference proteome</keyword>
<sequence>MTEGINQRIAEAMAHLEATQAAVAKAEAGLRSATATARSRDRAVEATVGPQGQLTGMKFLDNKYQSMSATQLAASVVEAAQQARTQVTQQVMDTFGPLMAANPAIPGARAPEIDWGGIFGADALGGRGGAGRSAGDRLRDEIHEDDEDDHGRGSRS</sequence>
<comment type="caution">
    <text evidence="2">The sequence shown here is derived from an EMBL/GenBank/DDBJ whole genome shotgun (WGS) entry which is preliminary data.</text>
</comment>
<dbReference type="EMBL" id="JBHSFK010000070">
    <property type="protein sequence ID" value="MFC4508176.1"/>
    <property type="molecule type" value="Genomic_DNA"/>
</dbReference>
<dbReference type="Gene3D" id="3.30.1310.10">
    <property type="entry name" value="Nucleoid-associated protein YbaB-like domain"/>
    <property type="match status" value="1"/>
</dbReference>
<evidence type="ECO:0000313" key="3">
    <source>
        <dbReference type="Proteomes" id="UP001595839"/>
    </source>
</evidence>
<name>A0ABV9BC32_9ACTN</name>
<gene>
    <name evidence="2" type="ORF">ACFPIH_53825</name>
</gene>